<feature type="compositionally biased region" description="Polar residues" evidence="8">
    <location>
        <begin position="10"/>
        <end position="23"/>
    </location>
</feature>
<feature type="domain" description="UEV" evidence="10">
    <location>
        <begin position="124"/>
        <end position="268"/>
    </location>
</feature>
<dbReference type="InterPro" id="IPR052070">
    <property type="entry name" value="ESCRT-I_UEV_domain"/>
</dbReference>
<reference evidence="12" key="1">
    <citation type="submission" date="2016-11" db="UniProtKB">
        <authorList>
            <consortium name="WormBaseParasite"/>
        </authorList>
    </citation>
    <scope>IDENTIFICATION</scope>
</reference>
<dbReference type="InterPro" id="IPR008883">
    <property type="entry name" value="UEV_N"/>
</dbReference>
<evidence type="ECO:0000256" key="7">
    <source>
        <dbReference type="PROSITE-ProRule" id="PRU00644"/>
    </source>
</evidence>
<feature type="domain" description="SB" evidence="9">
    <location>
        <begin position="442"/>
        <end position="508"/>
    </location>
</feature>
<dbReference type="GO" id="GO:0008333">
    <property type="term" value="P:endosome to lysosome transport"/>
    <property type="evidence" value="ECO:0007669"/>
    <property type="project" value="TreeGrafter"/>
</dbReference>
<dbReference type="Gene3D" id="6.10.140.820">
    <property type="match status" value="1"/>
</dbReference>
<feature type="compositionally biased region" description="Low complexity" evidence="8">
    <location>
        <begin position="272"/>
        <end position="284"/>
    </location>
</feature>
<dbReference type="InterPro" id="IPR017916">
    <property type="entry name" value="SB_dom"/>
</dbReference>
<evidence type="ECO:0000256" key="6">
    <source>
        <dbReference type="ARBA" id="ARBA00023054"/>
    </source>
</evidence>
<comment type="similarity">
    <text evidence="2">Belongs to the ubiquitin-conjugating enzyme family. UEV subfamily.</text>
</comment>
<evidence type="ECO:0000313" key="11">
    <source>
        <dbReference type="Proteomes" id="UP000095287"/>
    </source>
</evidence>
<dbReference type="AlphaFoldDB" id="A0A1I7ZBA3"/>
<evidence type="ECO:0000256" key="8">
    <source>
        <dbReference type="SAM" id="MobiDB-lite"/>
    </source>
</evidence>
<dbReference type="PROSITE" id="PS51312">
    <property type="entry name" value="SB"/>
    <property type="match status" value="1"/>
</dbReference>
<name>A0A1I7ZBA3_9BILA</name>
<dbReference type="PANTHER" id="PTHR23306">
    <property type="entry name" value="TUMOR SUSCEPTIBILITY GENE 101 PROTEIN-RELATED"/>
    <property type="match status" value="1"/>
</dbReference>
<evidence type="ECO:0000259" key="9">
    <source>
        <dbReference type="PROSITE" id="PS51312"/>
    </source>
</evidence>
<dbReference type="InterPro" id="IPR016135">
    <property type="entry name" value="UBQ-conjugating_enzyme/RWD"/>
</dbReference>
<dbReference type="GO" id="GO:0000813">
    <property type="term" value="C:ESCRT I complex"/>
    <property type="evidence" value="ECO:0007669"/>
    <property type="project" value="TreeGrafter"/>
</dbReference>
<keyword evidence="3 7" id="KW-0813">Transport</keyword>
<dbReference type="Gene3D" id="6.10.250.370">
    <property type="match status" value="1"/>
</dbReference>
<dbReference type="Pfam" id="PF05743">
    <property type="entry name" value="UEV"/>
    <property type="match status" value="1"/>
</dbReference>
<keyword evidence="4" id="KW-0967">Endosome</keyword>
<dbReference type="GO" id="GO:0015031">
    <property type="term" value="P:protein transport"/>
    <property type="evidence" value="ECO:0007669"/>
    <property type="project" value="UniProtKB-UniRule"/>
</dbReference>
<accession>A0A1I7ZBA3</accession>
<dbReference type="SUPFAM" id="SSF54495">
    <property type="entry name" value="UBC-like"/>
    <property type="match status" value="1"/>
</dbReference>
<dbReference type="Pfam" id="PF09454">
    <property type="entry name" value="Vps23_core"/>
    <property type="match status" value="1"/>
</dbReference>
<proteinExistence type="inferred from homology"/>
<dbReference type="InterPro" id="IPR037202">
    <property type="entry name" value="ESCRT_assembly_dom"/>
</dbReference>
<evidence type="ECO:0000256" key="2">
    <source>
        <dbReference type="ARBA" id="ARBA00009594"/>
    </source>
</evidence>
<dbReference type="WBParaSite" id="L893_g24626.t1">
    <property type="protein sequence ID" value="L893_g24626.t1"/>
    <property type="gene ID" value="L893_g24626"/>
</dbReference>
<evidence type="ECO:0000256" key="4">
    <source>
        <dbReference type="ARBA" id="ARBA00022753"/>
    </source>
</evidence>
<keyword evidence="11" id="KW-1185">Reference proteome</keyword>
<evidence type="ECO:0000256" key="3">
    <source>
        <dbReference type="ARBA" id="ARBA00022448"/>
    </source>
</evidence>
<feature type="region of interest" description="Disordered" evidence="8">
    <location>
        <begin position="1"/>
        <end position="59"/>
    </location>
</feature>
<organism evidence="11 12">
    <name type="scientific">Steinernema glaseri</name>
    <dbReference type="NCBI Taxonomy" id="37863"/>
    <lineage>
        <taxon>Eukaryota</taxon>
        <taxon>Metazoa</taxon>
        <taxon>Ecdysozoa</taxon>
        <taxon>Nematoda</taxon>
        <taxon>Chromadorea</taxon>
        <taxon>Rhabditida</taxon>
        <taxon>Tylenchina</taxon>
        <taxon>Panagrolaimomorpha</taxon>
        <taxon>Strongyloidoidea</taxon>
        <taxon>Steinernematidae</taxon>
        <taxon>Steinernema</taxon>
    </lineage>
</organism>
<feature type="region of interest" description="Disordered" evidence="8">
    <location>
        <begin position="266"/>
        <end position="291"/>
    </location>
</feature>
<dbReference type="SUPFAM" id="SSF140111">
    <property type="entry name" value="Endosomal sorting complex assembly domain"/>
    <property type="match status" value="1"/>
</dbReference>
<comment type="subcellular location">
    <subcellularLocation>
        <location evidence="1">Endosome</location>
    </subcellularLocation>
</comment>
<sequence length="508" mass="56220">MEENVHGKASRTTSCPDLVSASSGRHARLSLVGSAAGRPMTRKDAASESDGDEAESNRRARPQLHFSGAFLEVEYHRVSASDSADWLVCNDDLASAKCAPRIERVEWSCNEEAVAEGDDIAMADASAVEANLRQARVRYLDSAKDDILAALRVFKDLSSTTEMFQFPGTPSAVLAFTLVGTIPIDYKGGRYHIPVALHLCNSHPYTGPFCYVRPTRDMKVKASRVVDQGGRIYLPYLSEWSFPGYDLSGLLQVMTITFQEQCPVFSNSSNRSSAATPTLSSTTPYPNASPVNMPVPYQPFTGSSTTTPYPSYQPPYPSYSNIPAPPTSQPSYPTTTGTGTIQPDHMKASLLSAIEHKFRMKLGDKFVVYEAELQSIMMNLNDLRSGQSKIKAIIEQLDRDRKIMNTNMLTYKEKKIELERNLQECVSDNAETDIDTVIDAVTPVHRQIVDAYCADCAIDDAIYALGQAVKDGTINVQLYLKLVRHLSRKQFVHRALIRKCRIKARLPV</sequence>
<dbReference type="CDD" id="cd11685">
    <property type="entry name" value="UEV_TSG101-like"/>
    <property type="match status" value="1"/>
</dbReference>
<evidence type="ECO:0000256" key="1">
    <source>
        <dbReference type="ARBA" id="ARBA00004177"/>
    </source>
</evidence>
<dbReference type="GO" id="GO:0043130">
    <property type="term" value="F:ubiquitin binding"/>
    <property type="evidence" value="ECO:0007669"/>
    <property type="project" value="TreeGrafter"/>
</dbReference>
<evidence type="ECO:0000313" key="12">
    <source>
        <dbReference type="WBParaSite" id="L893_g24626.t1"/>
    </source>
</evidence>
<keyword evidence="5 7" id="KW-0653">Protein transport</keyword>
<dbReference type="Proteomes" id="UP000095287">
    <property type="component" value="Unplaced"/>
</dbReference>
<dbReference type="Gene3D" id="3.10.110.10">
    <property type="entry name" value="Ubiquitin Conjugating Enzyme"/>
    <property type="match status" value="1"/>
</dbReference>
<evidence type="ECO:0000259" key="10">
    <source>
        <dbReference type="PROSITE" id="PS51322"/>
    </source>
</evidence>
<evidence type="ECO:0000256" key="5">
    <source>
        <dbReference type="ARBA" id="ARBA00022927"/>
    </source>
</evidence>
<keyword evidence="6" id="KW-0175">Coiled coil</keyword>
<protein>
    <submittedName>
        <fullName evidence="12">UEV domain-containing protein</fullName>
    </submittedName>
</protein>
<dbReference type="PANTHER" id="PTHR23306:SF3">
    <property type="entry name" value="TUMOR SUPPRESSOR PROTEIN 101"/>
    <property type="match status" value="1"/>
</dbReference>
<dbReference type="PROSITE" id="PS51322">
    <property type="entry name" value="UEV"/>
    <property type="match status" value="1"/>
</dbReference>